<evidence type="ECO:0000313" key="3">
    <source>
        <dbReference type="Proteomes" id="UP000199403"/>
    </source>
</evidence>
<keyword evidence="1" id="KW-0732">Signal</keyword>
<keyword evidence="3" id="KW-1185">Reference proteome</keyword>
<dbReference type="EMBL" id="FNZH01000006">
    <property type="protein sequence ID" value="SEJ60530.1"/>
    <property type="molecule type" value="Genomic_DNA"/>
</dbReference>
<dbReference type="Proteomes" id="UP000199403">
    <property type="component" value="Unassembled WGS sequence"/>
</dbReference>
<dbReference type="AlphaFoldDB" id="A0A1H7AF50"/>
<evidence type="ECO:0000313" key="2">
    <source>
        <dbReference type="EMBL" id="SEJ60530.1"/>
    </source>
</evidence>
<dbReference type="STRING" id="1416801.SAMN05192553_1067"/>
<name>A0A1H7AF50_9BACT</name>
<evidence type="ECO:0008006" key="4">
    <source>
        <dbReference type="Google" id="ProtNLM"/>
    </source>
</evidence>
<sequence>MSLAKKYIFCALISLLILAGDKLLAQSETEKKADIFTAKNSVHSEILGNSGGYALNYGRILHQKNRMKLWGSAGFSLRRRGSSEPIFSAHWIPYFPAEITVFLGKSKHNLELGAGFYTLRNRSYTVDESLPKFIREEIHWDQFILARIGYRYQKPEGGFFFRAAYTPGIQFFNSETRGKEVFYSPFLIGISLGYSF</sequence>
<dbReference type="RefSeq" id="WP_092176921.1">
    <property type="nucleotide sequence ID" value="NZ_FNZH01000006.1"/>
</dbReference>
<proteinExistence type="predicted"/>
<organism evidence="2 3">
    <name type="scientific">Cyclobacterium xiamenense</name>
    <dbReference type="NCBI Taxonomy" id="1297121"/>
    <lineage>
        <taxon>Bacteria</taxon>
        <taxon>Pseudomonadati</taxon>
        <taxon>Bacteroidota</taxon>
        <taxon>Cytophagia</taxon>
        <taxon>Cytophagales</taxon>
        <taxon>Cyclobacteriaceae</taxon>
        <taxon>Cyclobacterium</taxon>
    </lineage>
</organism>
<accession>A0A1H7AF50</accession>
<evidence type="ECO:0000256" key="1">
    <source>
        <dbReference type="SAM" id="SignalP"/>
    </source>
</evidence>
<gene>
    <name evidence="2" type="ORF">SAMN05192553_1067</name>
</gene>
<reference evidence="3" key="1">
    <citation type="submission" date="2016-10" db="EMBL/GenBank/DDBJ databases">
        <authorList>
            <person name="Varghese N."/>
            <person name="Submissions S."/>
        </authorList>
    </citation>
    <scope>NUCLEOTIDE SEQUENCE [LARGE SCALE GENOMIC DNA]</scope>
    <source>
        <strain evidence="3">IBRC-M 10761</strain>
    </source>
</reference>
<feature type="signal peptide" evidence="1">
    <location>
        <begin position="1"/>
        <end position="25"/>
    </location>
</feature>
<feature type="chain" id="PRO_5011720270" description="Outer membrane protein beta-barrel domain-containing protein" evidence="1">
    <location>
        <begin position="26"/>
        <end position="196"/>
    </location>
</feature>
<protein>
    <recommendedName>
        <fullName evidence="4">Outer membrane protein beta-barrel domain-containing protein</fullName>
    </recommendedName>
</protein>
<dbReference type="OrthoDB" id="966005at2"/>